<dbReference type="InterPro" id="IPR003593">
    <property type="entry name" value="AAA+_ATPase"/>
</dbReference>
<dbReference type="GO" id="GO:0005524">
    <property type="term" value="F:ATP binding"/>
    <property type="evidence" value="ECO:0007669"/>
    <property type="project" value="UniProtKB-KW"/>
</dbReference>
<protein>
    <submittedName>
        <fullName evidence="12">Monosaccharide ABC transporter ATP-binding protein, CUT2 family</fullName>
    </submittedName>
</protein>
<evidence type="ECO:0000256" key="3">
    <source>
        <dbReference type="ARBA" id="ARBA00022475"/>
    </source>
</evidence>
<reference evidence="12 13" key="1">
    <citation type="submission" date="2016-10" db="EMBL/GenBank/DDBJ databases">
        <authorList>
            <person name="de Groot N.N."/>
        </authorList>
    </citation>
    <scope>NUCLEOTIDE SEQUENCE [LARGE SCALE GENOMIC DNA]</scope>
    <source>
        <strain evidence="13">L7-484,KACC 16230,DSM 25025</strain>
    </source>
</reference>
<feature type="domain" description="ABC transporter" evidence="11">
    <location>
        <begin position="284"/>
        <end position="530"/>
    </location>
</feature>
<dbReference type="InterPro" id="IPR003439">
    <property type="entry name" value="ABC_transporter-like_ATP-bd"/>
</dbReference>
<dbReference type="OrthoDB" id="9805029at2"/>
<dbReference type="CDD" id="cd03215">
    <property type="entry name" value="ABC_Carb_Monos_II"/>
    <property type="match status" value="1"/>
</dbReference>
<keyword evidence="6" id="KW-0547">Nucleotide-binding</keyword>
<dbReference type="Proteomes" id="UP000198793">
    <property type="component" value="Unassembled WGS sequence"/>
</dbReference>
<name>A0A1H0KM44_9HYPH</name>
<dbReference type="Pfam" id="PF00005">
    <property type="entry name" value="ABC_tran"/>
    <property type="match status" value="2"/>
</dbReference>
<organism evidence="12 13">
    <name type="scientific">Aureimonas jatrophae</name>
    <dbReference type="NCBI Taxonomy" id="1166073"/>
    <lineage>
        <taxon>Bacteria</taxon>
        <taxon>Pseudomonadati</taxon>
        <taxon>Pseudomonadota</taxon>
        <taxon>Alphaproteobacteria</taxon>
        <taxon>Hyphomicrobiales</taxon>
        <taxon>Aurantimonadaceae</taxon>
        <taxon>Aureimonas</taxon>
    </lineage>
</organism>
<evidence type="ECO:0000256" key="9">
    <source>
        <dbReference type="ARBA" id="ARBA00023136"/>
    </source>
</evidence>
<dbReference type="GO" id="GO:0016887">
    <property type="term" value="F:ATP hydrolysis activity"/>
    <property type="evidence" value="ECO:0007669"/>
    <property type="project" value="InterPro"/>
</dbReference>
<dbReference type="AlphaFoldDB" id="A0A1H0KM44"/>
<comment type="similarity">
    <text evidence="1">Belongs to the ABC transporter superfamily.</text>
</comment>
<keyword evidence="5" id="KW-0677">Repeat</keyword>
<dbReference type="PANTHER" id="PTHR43790">
    <property type="entry name" value="CARBOHYDRATE TRANSPORT ATP-BINDING PROTEIN MG119-RELATED"/>
    <property type="match status" value="1"/>
</dbReference>
<evidence type="ECO:0000256" key="4">
    <source>
        <dbReference type="ARBA" id="ARBA00022597"/>
    </source>
</evidence>
<proteinExistence type="inferred from homology"/>
<evidence type="ECO:0000256" key="1">
    <source>
        <dbReference type="ARBA" id="ARBA00005417"/>
    </source>
</evidence>
<keyword evidence="13" id="KW-1185">Reference proteome</keyword>
<evidence type="ECO:0000256" key="7">
    <source>
        <dbReference type="ARBA" id="ARBA00022840"/>
    </source>
</evidence>
<feature type="compositionally biased region" description="Basic residues" evidence="10">
    <location>
        <begin position="1"/>
        <end position="14"/>
    </location>
</feature>
<gene>
    <name evidence="12" type="ORF">SAMN05192530_10841</name>
</gene>
<keyword evidence="9" id="KW-0472">Membrane</keyword>
<feature type="compositionally biased region" description="Low complexity" evidence="10">
    <location>
        <begin position="29"/>
        <end position="38"/>
    </location>
</feature>
<dbReference type="SMART" id="SM00382">
    <property type="entry name" value="AAA"/>
    <property type="match status" value="2"/>
</dbReference>
<dbReference type="PANTHER" id="PTHR43790:SF3">
    <property type="entry name" value="D-ALLOSE IMPORT ATP-BINDING PROTEIN ALSA-RELATED"/>
    <property type="match status" value="1"/>
</dbReference>
<evidence type="ECO:0000313" key="13">
    <source>
        <dbReference type="Proteomes" id="UP000198793"/>
    </source>
</evidence>
<dbReference type="EMBL" id="FNIT01000008">
    <property type="protein sequence ID" value="SDO56820.1"/>
    <property type="molecule type" value="Genomic_DNA"/>
</dbReference>
<evidence type="ECO:0000256" key="10">
    <source>
        <dbReference type="SAM" id="MobiDB-lite"/>
    </source>
</evidence>
<keyword evidence="7 12" id="KW-0067">ATP-binding</keyword>
<evidence type="ECO:0000256" key="2">
    <source>
        <dbReference type="ARBA" id="ARBA00022448"/>
    </source>
</evidence>
<keyword evidence="2" id="KW-0813">Transport</keyword>
<dbReference type="InterPro" id="IPR050107">
    <property type="entry name" value="ABC_carbohydrate_import_ATPase"/>
</dbReference>
<dbReference type="CDD" id="cd03216">
    <property type="entry name" value="ABC_Carb_Monos_I"/>
    <property type="match status" value="1"/>
</dbReference>
<evidence type="ECO:0000256" key="6">
    <source>
        <dbReference type="ARBA" id="ARBA00022741"/>
    </source>
</evidence>
<evidence type="ECO:0000259" key="11">
    <source>
        <dbReference type="PROSITE" id="PS50893"/>
    </source>
</evidence>
<evidence type="ECO:0000256" key="5">
    <source>
        <dbReference type="ARBA" id="ARBA00022737"/>
    </source>
</evidence>
<dbReference type="PROSITE" id="PS00211">
    <property type="entry name" value="ABC_TRANSPORTER_1"/>
    <property type="match status" value="1"/>
</dbReference>
<dbReference type="InterPro" id="IPR017871">
    <property type="entry name" value="ABC_transporter-like_CS"/>
</dbReference>
<dbReference type="SUPFAM" id="SSF52540">
    <property type="entry name" value="P-loop containing nucleoside triphosphate hydrolases"/>
    <property type="match status" value="2"/>
</dbReference>
<feature type="domain" description="ABC transporter" evidence="11">
    <location>
        <begin position="45"/>
        <end position="280"/>
    </location>
</feature>
<sequence length="532" mass="58143">MRPRSQAPARRRHSLTTAPSPLDPRPAGEHAAPAEPPVAAGETILELRGLEKRYGQVLALKPCSLSFRAGEIHAIVGENGAGKSTLIKLLTGVIRRSGGEIVWRGAPVALATPQEAIDHGINAVHQEVVLCRHLSVAANIFLGDESVRGGLLRKREMNRAAQVILDDMGFRLPATAELGSLTIGQQQLVATARASLRGTRFIIFDEPTAYLTRQEAAQLFTLIRRLKSEGVTIVYISHRMEEVFELADRVSVLRDGTHVGTRNIRETNDAELVSLMINRSLDQIYHKDKVAIGEPLIEARHLSGKGFEDVSLTVRRGEIVGLYGLIGAGRSEFALSLFGRNPKTAGEIFWKNKPVDIRSERQAIDLGLALAPESRRDQGLALNLPIGLNLNLPIYDRVTSGLTISRRREAEEADRQIRDLAIKTPSRRTLASAMSGGNQQKIVIGKWLAHGAELFIFDEPTVGVDVGTKAEIYRLFGQLLQKGAGILLISSYLPEVYELADTLHVFRSGRLVGSSGFHETSHETILAQAIGV</sequence>
<keyword evidence="3" id="KW-1003">Cell membrane</keyword>
<accession>A0A1H0KM44</accession>
<keyword evidence="8" id="KW-1278">Translocase</keyword>
<dbReference type="InterPro" id="IPR027417">
    <property type="entry name" value="P-loop_NTPase"/>
</dbReference>
<feature type="region of interest" description="Disordered" evidence="10">
    <location>
        <begin position="1"/>
        <end position="38"/>
    </location>
</feature>
<dbReference type="PROSITE" id="PS50893">
    <property type="entry name" value="ABC_TRANSPORTER_2"/>
    <property type="match status" value="2"/>
</dbReference>
<evidence type="ECO:0000313" key="12">
    <source>
        <dbReference type="EMBL" id="SDO56820.1"/>
    </source>
</evidence>
<evidence type="ECO:0000256" key="8">
    <source>
        <dbReference type="ARBA" id="ARBA00022967"/>
    </source>
</evidence>
<dbReference type="Gene3D" id="3.40.50.300">
    <property type="entry name" value="P-loop containing nucleotide triphosphate hydrolases"/>
    <property type="match status" value="2"/>
</dbReference>
<keyword evidence="4" id="KW-0762">Sugar transport</keyword>
<dbReference type="STRING" id="1166073.SAMN05192530_10841"/>